<dbReference type="PANTHER" id="PTHR30451">
    <property type="entry name" value="OUTER MEMBRANE USHER PROTEIN"/>
    <property type="match status" value="1"/>
</dbReference>
<proteinExistence type="predicted"/>
<feature type="region of interest" description="Disordered" evidence="1">
    <location>
        <begin position="893"/>
        <end position="913"/>
    </location>
</feature>
<dbReference type="AlphaFoldDB" id="A0A560HK12"/>
<dbReference type="PANTHER" id="PTHR30451:SF5">
    <property type="entry name" value="SLR0019 PROTEIN"/>
    <property type="match status" value="1"/>
</dbReference>
<evidence type="ECO:0000313" key="2">
    <source>
        <dbReference type="EMBL" id="TWB45734.1"/>
    </source>
</evidence>
<dbReference type="GO" id="GO:0009297">
    <property type="term" value="P:pilus assembly"/>
    <property type="evidence" value="ECO:0007669"/>
    <property type="project" value="InterPro"/>
</dbReference>
<sequence>MRLSRPKMPGRRTCGPFCVARPGPHPGRLRQGALACVLVSALLAPLLTSRAAWAQTAPPANQNTEALFEKTFGKKKKAEKSTSLDLPVKVEGREVGQVPVKMAPDPAETQVDLNRLSLLLRDFVQAKALGDLVAQAGPDGYVKLGALYQGGPAGGTRSGPSGATISITVDPKELTLSVKVPAQLRAVRNLTVVNRANAASGYQVLEPADAAAYVNLRTAQVFLAQPATDSGNYRQPLNLGLDGGGNIDGWSFEWQGQYQEQYSHHFMRGPARLIRDFPEDAVRLQAGDLDYSITGIQTNRPLTGLSIARNYTLQPYRAIQPTGSRDFILDSPSQVEVLVNGRPTRVFREDAGPVNLSDFPGTSGTNDVQVRITDTYGQTRTIDFPFFFDSELLAEGVSEFNYTVGVPYTTASDRLTYDRSRPTFSGYHRQGITDNLTVGASLQADKSQQVIGTEVLFVTGLGTIGINPGASLGASRGASVDLTYRDYTNDEQFFQQRTLTAQGSWRSGGYASLGTLDPRNTVSYDLAARYGQPLDEDLTATVSGRYQLVRDDSQIDGYSVDLGFRRRFGRHATLELTLSRARNTVTREADNSAYLAFRYTFGDGVQSAGLTMDTLSRQRELDWRYQDPWPTNSWNLGVDATNTTGTYQASGSVGYTMDRFEASIRHDYSQRLSTVDGPLQNDERTTLNFATGLVFADGHVGVTRPVTNSFALVVPHPRIADEEIGVDPVTGHYLSSSDWLGPPVVPNISAYLVRPLLLDVPDAPMGYDIGNDRPAIVPGNHTGTLVPIGTDATVSLDGVLLDPAGKPVPLAAGLLRRTDGKAVKATNAKDPKAGLEVPFFTNRKGRFRVEAVRPGEWLMQLNGVPHKPIPVTVPAAAEGLFPLGTLTLEPLPGQTINLSPVKPASTPAGDGPS</sequence>
<reference evidence="2 3" key="1">
    <citation type="submission" date="2019-06" db="EMBL/GenBank/DDBJ databases">
        <title>Genomic Encyclopedia of Type Strains, Phase IV (KMG-V): Genome sequencing to study the core and pangenomes of soil and plant-associated prokaryotes.</title>
        <authorList>
            <person name="Whitman W."/>
        </authorList>
    </citation>
    <scope>NUCLEOTIDE SEQUENCE [LARGE SCALE GENOMIC DNA]</scope>
    <source>
        <strain evidence="2 3">BR 11622</strain>
    </source>
</reference>
<protein>
    <submittedName>
        <fullName evidence="2">Outer membrane usher protein</fullName>
    </submittedName>
</protein>
<dbReference type="Gene3D" id="2.60.40.3110">
    <property type="match status" value="1"/>
</dbReference>
<dbReference type="Proteomes" id="UP000315751">
    <property type="component" value="Unassembled WGS sequence"/>
</dbReference>
<keyword evidence="3" id="KW-1185">Reference proteome</keyword>
<dbReference type="GO" id="GO:0009279">
    <property type="term" value="C:cell outer membrane"/>
    <property type="evidence" value="ECO:0007669"/>
    <property type="project" value="TreeGrafter"/>
</dbReference>
<organism evidence="2 3">
    <name type="scientific">Nitrospirillum amazonense</name>
    <dbReference type="NCBI Taxonomy" id="28077"/>
    <lineage>
        <taxon>Bacteria</taxon>
        <taxon>Pseudomonadati</taxon>
        <taxon>Pseudomonadota</taxon>
        <taxon>Alphaproteobacteria</taxon>
        <taxon>Rhodospirillales</taxon>
        <taxon>Azospirillaceae</taxon>
        <taxon>Nitrospirillum</taxon>
    </lineage>
</organism>
<dbReference type="InterPro" id="IPR000015">
    <property type="entry name" value="Fimb_usher"/>
</dbReference>
<dbReference type="Pfam" id="PF00577">
    <property type="entry name" value="Usher"/>
    <property type="match status" value="1"/>
</dbReference>
<name>A0A560HK12_9PROT</name>
<evidence type="ECO:0000256" key="1">
    <source>
        <dbReference type="SAM" id="MobiDB-lite"/>
    </source>
</evidence>
<evidence type="ECO:0000313" key="3">
    <source>
        <dbReference type="Proteomes" id="UP000315751"/>
    </source>
</evidence>
<comment type="caution">
    <text evidence="2">The sequence shown here is derived from an EMBL/GenBank/DDBJ whole genome shotgun (WGS) entry which is preliminary data.</text>
</comment>
<gene>
    <name evidence="2" type="ORF">FBZ90_10167</name>
</gene>
<dbReference type="GO" id="GO:0015473">
    <property type="term" value="F:fimbrial usher porin activity"/>
    <property type="evidence" value="ECO:0007669"/>
    <property type="project" value="InterPro"/>
</dbReference>
<accession>A0A560HK12</accession>
<dbReference type="EMBL" id="VITR01000001">
    <property type="protein sequence ID" value="TWB45734.1"/>
    <property type="molecule type" value="Genomic_DNA"/>
</dbReference>